<gene>
    <name evidence="1" type="ORF">N0V83_003369</name>
</gene>
<evidence type="ECO:0000313" key="1">
    <source>
        <dbReference type="EMBL" id="KAJ4373078.1"/>
    </source>
</evidence>
<reference evidence="1" key="1">
    <citation type="submission" date="2022-10" db="EMBL/GenBank/DDBJ databases">
        <title>Tapping the CABI collections for fungal endophytes: first genome assemblies for Collariella, Neodidymelliopsis, Ascochyta clinopodiicola, Didymella pomorum, Didymosphaeria variabile, Neocosmospora piperis and Neocucurbitaria cava.</title>
        <authorList>
            <person name="Hill R."/>
        </authorList>
    </citation>
    <scope>NUCLEOTIDE SEQUENCE</scope>
    <source>
        <strain evidence="1">IMI 356814</strain>
    </source>
</reference>
<organism evidence="1 2">
    <name type="scientific">Neocucurbitaria cava</name>
    <dbReference type="NCBI Taxonomy" id="798079"/>
    <lineage>
        <taxon>Eukaryota</taxon>
        <taxon>Fungi</taxon>
        <taxon>Dikarya</taxon>
        <taxon>Ascomycota</taxon>
        <taxon>Pezizomycotina</taxon>
        <taxon>Dothideomycetes</taxon>
        <taxon>Pleosporomycetidae</taxon>
        <taxon>Pleosporales</taxon>
        <taxon>Pleosporineae</taxon>
        <taxon>Cucurbitariaceae</taxon>
        <taxon>Neocucurbitaria</taxon>
    </lineage>
</organism>
<keyword evidence="2" id="KW-1185">Reference proteome</keyword>
<evidence type="ECO:0000313" key="2">
    <source>
        <dbReference type="Proteomes" id="UP001140560"/>
    </source>
</evidence>
<accession>A0A9W9CNL0</accession>
<proteinExistence type="predicted"/>
<dbReference type="OrthoDB" id="5962590at2759"/>
<dbReference type="Proteomes" id="UP001140560">
    <property type="component" value="Unassembled WGS sequence"/>
</dbReference>
<comment type="caution">
    <text evidence="1">The sequence shown here is derived from an EMBL/GenBank/DDBJ whole genome shotgun (WGS) entry which is preliminary data.</text>
</comment>
<dbReference type="EMBL" id="JAPEUY010000005">
    <property type="protein sequence ID" value="KAJ4373078.1"/>
    <property type="molecule type" value="Genomic_DNA"/>
</dbReference>
<dbReference type="AlphaFoldDB" id="A0A9W9CNL0"/>
<name>A0A9W9CNL0_9PLEO</name>
<sequence length="256" mass="27944">MPHILSFGTVFTADKMGNAISNFLDNSAEKEAKAREQLDILMKLADARLDTFEAELTAMFLDKDSAAKRSVPGKRALRFERSVRVDTDSAGSPGVDQAVDAFFGIGDEGASTKKGVLDGFKAVVKTGLKQILGDSSAGESYDKKFFVCIKHNAIIRVDMYTYRYNFANEGVISTHKNVLAYILCTSVVDHNDLTVDEMVYLASEFAGDGRDQYEVYLNGLIQVWKNLRAQNLAVNAGLPMPNIAPLAITSTPVIAT</sequence>
<protein>
    <submittedName>
        <fullName evidence="1">Uncharacterized protein</fullName>
    </submittedName>
</protein>